<dbReference type="GO" id="GO:0005525">
    <property type="term" value="F:GTP binding"/>
    <property type="evidence" value="ECO:0007669"/>
    <property type="project" value="UniProtKB-KW"/>
</dbReference>
<evidence type="ECO:0000256" key="5">
    <source>
        <dbReference type="ARBA" id="ARBA00022695"/>
    </source>
</evidence>
<dbReference type="CTD" id="36744"/>
<dbReference type="InterPro" id="IPR046906">
    <property type="entry name" value="Mab-21_HhH/H2TH-like"/>
</dbReference>
<keyword evidence="7" id="KW-0547">Nucleotide-binding</keyword>
<evidence type="ECO:0000313" key="15">
    <source>
        <dbReference type="Proteomes" id="UP000694920"/>
    </source>
</evidence>
<evidence type="ECO:0000256" key="6">
    <source>
        <dbReference type="ARBA" id="ARBA00022723"/>
    </source>
</evidence>
<dbReference type="Pfam" id="PF03281">
    <property type="entry name" value="Mab-21"/>
    <property type="match status" value="1"/>
</dbReference>
<keyword evidence="5" id="KW-0548">Nucleotidyltransferase</keyword>
<dbReference type="PANTHER" id="PTHR10656">
    <property type="entry name" value="CELL FATE DETERMINING PROTEIN MAB21-RELATED"/>
    <property type="match status" value="1"/>
</dbReference>
<proteinExistence type="inferred from homology"/>
<feature type="domain" description="Mab-21-like nucleotidyltransferase" evidence="13">
    <location>
        <begin position="73"/>
        <end position="260"/>
    </location>
</feature>
<evidence type="ECO:0000259" key="13">
    <source>
        <dbReference type="Pfam" id="PF03281"/>
    </source>
</evidence>
<keyword evidence="12" id="KW-0472">Membrane</keyword>
<keyword evidence="8" id="KW-0067">ATP-binding</keyword>
<keyword evidence="11" id="KW-0464">Manganese</keyword>
<keyword evidence="4" id="KW-0808">Transferase</keyword>
<dbReference type="Proteomes" id="UP000694920">
    <property type="component" value="Unplaced"/>
</dbReference>
<dbReference type="GeneID" id="107263405"/>
<comment type="cofactor">
    <cofactor evidence="1">
        <name>Mn(2+)</name>
        <dbReference type="ChEBI" id="CHEBI:29035"/>
    </cofactor>
</comment>
<evidence type="ECO:0000256" key="11">
    <source>
        <dbReference type="ARBA" id="ARBA00023211"/>
    </source>
</evidence>
<organism evidence="15 16">
    <name type="scientific">Cephus cinctus</name>
    <name type="common">Wheat stem sawfly</name>
    <dbReference type="NCBI Taxonomy" id="211228"/>
    <lineage>
        <taxon>Eukaryota</taxon>
        <taxon>Metazoa</taxon>
        <taxon>Ecdysozoa</taxon>
        <taxon>Arthropoda</taxon>
        <taxon>Hexapoda</taxon>
        <taxon>Insecta</taxon>
        <taxon>Pterygota</taxon>
        <taxon>Neoptera</taxon>
        <taxon>Endopterygota</taxon>
        <taxon>Hymenoptera</taxon>
        <taxon>Cephoidea</taxon>
        <taxon>Cephidae</taxon>
        <taxon>Cephus</taxon>
    </lineage>
</organism>
<keyword evidence="6" id="KW-0479">Metal-binding</keyword>
<keyword evidence="15" id="KW-1185">Reference proteome</keyword>
<evidence type="ECO:0000259" key="14">
    <source>
        <dbReference type="Pfam" id="PF20266"/>
    </source>
</evidence>
<dbReference type="RefSeq" id="XP_015586062.1">
    <property type="nucleotide sequence ID" value="XM_015730576.2"/>
</dbReference>
<dbReference type="Gene3D" id="1.10.1410.40">
    <property type="match status" value="1"/>
</dbReference>
<protein>
    <submittedName>
        <fullName evidence="16">Uncharacterized protein LOC107263405 isoform X1</fullName>
    </submittedName>
</protein>
<comment type="similarity">
    <text evidence="3">Belongs to the mab-21 family.</text>
</comment>
<dbReference type="GO" id="GO:0005524">
    <property type="term" value="F:ATP binding"/>
    <property type="evidence" value="ECO:0007669"/>
    <property type="project" value="UniProtKB-KW"/>
</dbReference>
<evidence type="ECO:0000256" key="7">
    <source>
        <dbReference type="ARBA" id="ARBA00022741"/>
    </source>
</evidence>
<evidence type="ECO:0000256" key="10">
    <source>
        <dbReference type="ARBA" id="ARBA00023134"/>
    </source>
</evidence>
<keyword evidence="12" id="KW-0812">Transmembrane</keyword>
<evidence type="ECO:0000313" key="16">
    <source>
        <dbReference type="RefSeq" id="XP_015586062.1"/>
    </source>
</evidence>
<feature type="domain" description="Mab-21-like HhH/H2TH-like" evidence="14">
    <location>
        <begin position="264"/>
        <end position="351"/>
    </location>
</feature>
<name>A0AAJ7BHA8_CEPCN</name>
<dbReference type="Gene3D" id="3.30.460.90">
    <property type="match status" value="1"/>
</dbReference>
<reference evidence="16" key="1">
    <citation type="submission" date="2025-08" db="UniProtKB">
        <authorList>
            <consortium name="RefSeq"/>
        </authorList>
    </citation>
    <scope>IDENTIFICATION</scope>
</reference>
<evidence type="ECO:0000256" key="12">
    <source>
        <dbReference type="SAM" id="Phobius"/>
    </source>
</evidence>
<evidence type="ECO:0000256" key="1">
    <source>
        <dbReference type="ARBA" id="ARBA00001936"/>
    </source>
</evidence>
<keyword evidence="9" id="KW-0460">Magnesium</keyword>
<feature type="transmembrane region" description="Helical" evidence="12">
    <location>
        <begin position="413"/>
        <end position="434"/>
    </location>
</feature>
<keyword evidence="12" id="KW-1133">Transmembrane helix</keyword>
<dbReference type="AlphaFoldDB" id="A0AAJ7BHA8"/>
<dbReference type="InterPro" id="IPR046903">
    <property type="entry name" value="Mab-21-like_nuc_Trfase"/>
</dbReference>
<dbReference type="Pfam" id="PF20266">
    <property type="entry name" value="Mab-21_C"/>
    <property type="match status" value="1"/>
</dbReference>
<accession>A0AAJ7BHA8</accession>
<evidence type="ECO:0000256" key="2">
    <source>
        <dbReference type="ARBA" id="ARBA00001946"/>
    </source>
</evidence>
<comment type="cofactor">
    <cofactor evidence="2">
        <name>Mg(2+)</name>
        <dbReference type="ChEBI" id="CHEBI:18420"/>
    </cofactor>
</comment>
<sequence length="441" mass="51956">MSIILDYNYKDRRFKSDEVFKSINQKYVTLESYQVKRNNVYLKEVIYEFLQRMRECDAFFKDNFQEIKWVGSFYKGTRFGSPEEFDLNIIIKLPINYNTINIQSDRKCKSFIKIQLKDDTLRSKLMPYKVLKKFVNNDLYLNQNEFRQWMESVVTKALLSLPTDCGKSQYLIINNKKYTIRVSKNSPAFTLYINVEGVTLDVDLVAAMEFTDPPPAPFRKITQKEKTWRAIAKPFHNGNMPNTDIVWRPFFYEQEREILQCADVKPVIRQMKKFRDIQGLHSIASYYIESLFYWEIEKRNKDKDFLAASKTCIFFNMLKRFYEATMNGEIKDFWHKEYNLLSKIGAAEMLNIQGLLKRIIITIERNIENDPYIIAKFILSKRELEKLQNQLVCVTREEVRESHNSPTTQSLNVSGTIIAVGTAIAAVMAAFKYLTTESNKK</sequence>
<dbReference type="GO" id="GO:0046872">
    <property type="term" value="F:metal ion binding"/>
    <property type="evidence" value="ECO:0007669"/>
    <property type="project" value="UniProtKB-KW"/>
</dbReference>
<evidence type="ECO:0000256" key="8">
    <source>
        <dbReference type="ARBA" id="ARBA00022840"/>
    </source>
</evidence>
<dbReference type="GO" id="GO:0016779">
    <property type="term" value="F:nucleotidyltransferase activity"/>
    <property type="evidence" value="ECO:0007669"/>
    <property type="project" value="UniProtKB-KW"/>
</dbReference>
<dbReference type="PANTHER" id="PTHR10656:SF42">
    <property type="entry name" value="CYCLIC GMP-AMP SYNTHASE-LIKE PROTEIN-RELATED"/>
    <property type="match status" value="1"/>
</dbReference>
<keyword evidence="10" id="KW-0342">GTP-binding</keyword>
<dbReference type="InterPro" id="IPR024810">
    <property type="entry name" value="MAB21L/cGLR"/>
</dbReference>
<evidence type="ECO:0000256" key="4">
    <source>
        <dbReference type="ARBA" id="ARBA00022679"/>
    </source>
</evidence>
<evidence type="ECO:0000256" key="3">
    <source>
        <dbReference type="ARBA" id="ARBA00008307"/>
    </source>
</evidence>
<evidence type="ECO:0000256" key="9">
    <source>
        <dbReference type="ARBA" id="ARBA00022842"/>
    </source>
</evidence>
<dbReference type="SMART" id="SM01265">
    <property type="entry name" value="Mab-21"/>
    <property type="match status" value="1"/>
</dbReference>
<dbReference type="KEGG" id="ccin:107263405"/>
<gene>
    <name evidence="16" type="primary">LOC107263405</name>
</gene>